<evidence type="ECO:0000313" key="5">
    <source>
        <dbReference type="EMBL" id="CAK9113175.1"/>
    </source>
</evidence>
<keyword evidence="1" id="KW-0547">Nucleotide-binding</keyword>
<dbReference type="SUPFAM" id="SSF56112">
    <property type="entry name" value="Protein kinase-like (PK-like)"/>
    <property type="match status" value="1"/>
</dbReference>
<keyword evidence="3" id="KW-0812">Transmembrane</keyword>
<evidence type="ECO:0000256" key="2">
    <source>
        <dbReference type="SAM" id="MobiDB-lite"/>
    </source>
</evidence>
<dbReference type="Gene3D" id="3.30.200.20">
    <property type="entry name" value="Phosphorylase Kinase, domain 1"/>
    <property type="match status" value="1"/>
</dbReference>
<feature type="transmembrane region" description="Helical" evidence="3">
    <location>
        <begin position="352"/>
        <end position="370"/>
    </location>
</feature>
<dbReference type="InterPro" id="IPR001245">
    <property type="entry name" value="Ser-Thr/Tyr_kinase_cat_dom"/>
</dbReference>
<feature type="region of interest" description="Disordered" evidence="2">
    <location>
        <begin position="566"/>
        <end position="590"/>
    </location>
</feature>
<keyword evidence="3" id="KW-1133">Transmembrane helix</keyword>
<dbReference type="InterPro" id="IPR000719">
    <property type="entry name" value="Prot_kinase_dom"/>
</dbReference>
<dbReference type="InterPro" id="IPR051681">
    <property type="entry name" value="Ser/Thr_Kinases-Pseudokinases"/>
</dbReference>
<evidence type="ECO:0000313" key="6">
    <source>
        <dbReference type="Proteomes" id="UP001642484"/>
    </source>
</evidence>
<feature type="compositionally biased region" description="Acidic residues" evidence="2">
    <location>
        <begin position="43"/>
        <end position="52"/>
    </location>
</feature>
<dbReference type="PROSITE" id="PS50011">
    <property type="entry name" value="PROTEIN_KINASE_DOM"/>
    <property type="match status" value="1"/>
</dbReference>
<feature type="region of interest" description="Disordered" evidence="2">
    <location>
        <begin position="193"/>
        <end position="261"/>
    </location>
</feature>
<evidence type="ECO:0000256" key="1">
    <source>
        <dbReference type="PROSITE-ProRule" id="PRU10141"/>
    </source>
</evidence>
<keyword evidence="6" id="KW-1185">Reference proteome</keyword>
<protein>
    <recommendedName>
        <fullName evidence="4">Protein kinase domain-containing protein</fullName>
    </recommendedName>
</protein>
<feature type="domain" description="Protein kinase" evidence="4">
    <location>
        <begin position="727"/>
        <end position="802"/>
    </location>
</feature>
<dbReference type="Proteomes" id="UP001642484">
    <property type="component" value="Unassembled WGS sequence"/>
</dbReference>
<accession>A0ABP0SLU3</accession>
<dbReference type="PROSITE" id="PS00107">
    <property type="entry name" value="PROTEIN_KINASE_ATP"/>
    <property type="match status" value="1"/>
</dbReference>
<feature type="region of interest" description="Disordered" evidence="2">
    <location>
        <begin position="121"/>
        <end position="150"/>
    </location>
</feature>
<dbReference type="Pfam" id="PF07714">
    <property type="entry name" value="PK_Tyr_Ser-Thr"/>
    <property type="match status" value="1"/>
</dbReference>
<feature type="region of interest" description="Disordered" evidence="2">
    <location>
        <begin position="28"/>
        <end position="66"/>
    </location>
</feature>
<keyword evidence="3" id="KW-0472">Membrane</keyword>
<dbReference type="EMBL" id="CAXAMN010027806">
    <property type="protein sequence ID" value="CAK9113175.1"/>
    <property type="molecule type" value="Genomic_DNA"/>
</dbReference>
<comment type="caution">
    <text evidence="5">The sequence shown here is derived from an EMBL/GenBank/DDBJ whole genome shotgun (WGS) entry which is preliminary data.</text>
</comment>
<proteinExistence type="predicted"/>
<organism evidence="5 6">
    <name type="scientific">Durusdinium trenchii</name>
    <dbReference type="NCBI Taxonomy" id="1381693"/>
    <lineage>
        <taxon>Eukaryota</taxon>
        <taxon>Sar</taxon>
        <taxon>Alveolata</taxon>
        <taxon>Dinophyceae</taxon>
        <taxon>Suessiales</taxon>
        <taxon>Symbiodiniaceae</taxon>
        <taxon>Durusdinium</taxon>
    </lineage>
</organism>
<feature type="compositionally biased region" description="Basic and acidic residues" evidence="2">
    <location>
        <begin position="127"/>
        <end position="137"/>
    </location>
</feature>
<evidence type="ECO:0000259" key="4">
    <source>
        <dbReference type="PROSITE" id="PS50011"/>
    </source>
</evidence>
<feature type="compositionally biased region" description="Low complexity" evidence="2">
    <location>
        <begin position="645"/>
        <end position="654"/>
    </location>
</feature>
<feature type="transmembrane region" description="Helical" evidence="3">
    <location>
        <begin position="432"/>
        <end position="452"/>
    </location>
</feature>
<keyword evidence="1" id="KW-0067">ATP-binding</keyword>
<dbReference type="PANTHER" id="PTHR44329:SF261">
    <property type="entry name" value="ZINC FINGER CONTAINING PROTEIN KINASE-RELATED"/>
    <property type="match status" value="1"/>
</dbReference>
<dbReference type="InterPro" id="IPR011009">
    <property type="entry name" value="Kinase-like_dom_sf"/>
</dbReference>
<feature type="compositionally biased region" description="Acidic residues" evidence="2">
    <location>
        <begin position="228"/>
        <end position="243"/>
    </location>
</feature>
<feature type="transmembrane region" description="Helical" evidence="3">
    <location>
        <begin position="318"/>
        <end position="340"/>
    </location>
</feature>
<feature type="binding site" evidence="1">
    <location>
        <position position="754"/>
    </location>
    <ligand>
        <name>ATP</name>
        <dbReference type="ChEBI" id="CHEBI:30616"/>
    </ligand>
</feature>
<reference evidence="5 6" key="1">
    <citation type="submission" date="2024-02" db="EMBL/GenBank/DDBJ databases">
        <authorList>
            <person name="Chen Y."/>
            <person name="Shah S."/>
            <person name="Dougan E. K."/>
            <person name="Thang M."/>
            <person name="Chan C."/>
        </authorList>
    </citation>
    <scope>NUCLEOTIDE SEQUENCE [LARGE SCALE GENOMIC DNA]</scope>
</reference>
<name>A0ABP0SLU3_9DINO</name>
<evidence type="ECO:0000256" key="3">
    <source>
        <dbReference type="SAM" id="Phobius"/>
    </source>
</evidence>
<dbReference type="PANTHER" id="PTHR44329">
    <property type="entry name" value="SERINE/THREONINE-PROTEIN KINASE TNNI3K-RELATED"/>
    <property type="match status" value="1"/>
</dbReference>
<feature type="compositionally biased region" description="Acidic residues" evidence="2">
    <location>
        <begin position="250"/>
        <end position="261"/>
    </location>
</feature>
<gene>
    <name evidence="5" type="ORF">CCMP2556_LOCUS52406</name>
</gene>
<feature type="region of interest" description="Disordered" evidence="2">
    <location>
        <begin position="616"/>
        <end position="666"/>
    </location>
</feature>
<dbReference type="InterPro" id="IPR017441">
    <property type="entry name" value="Protein_kinase_ATP_BS"/>
</dbReference>
<sequence length="802" mass="86589">MVRVLGSFPDGDGEMGRRGWEIERLIGEREELEATSPRKDGLETDASEEVLDLQEAPPARSDAETVPTDAVDTFSDFVAALDELDHEMPDDAVSPKAGSMAFAPNNTAVEADAIEHSPIEADTLEVSDSKEVEEAPGKADASAVEDAEETPMEDDALEMEVARLVQETPAEAAAVETEVEKALTCASTLVEETPAEADSGAAEAAEESAVEASAADEHEAAEQAAAETEAEEADAVDIEAVEEGDFKDTDGEEEEDEDIDEDWDEAALSIKENEQMLGSLRVPPGAPDPTNQSGQSTSLYLDLTEADSASAQWQEHNVGLMVTAITISSACLLLSTSSVFFHSRLRRDMMEVFFLIQVVAMNVTLMMLPLSQEDPLDRARYFTWESAYFKLIPLACSRFSSALLQLASSIAIDAALQVSASLSQDGNVSMDWPSVVFLVSLSAYGLILSFFGTRRMRRSEAKEQSLQELLDKVLTEAFSSWVLLDQDFHVRRSVKDLKLRKSRHSALHAGVLDLLLGFKDDPAATTGLREAFQAAEFSGSGTARTRTTMRTAAGQEEQPVELVVLRSRGHDPRGSVRRSNSKLKDRDDDARCCCDAETEWPCYVVGISSEPWPAGPPVGAVASARSRNSGPEPAPERASGRSPGGRRNSGASNSLMPSDEGGSADASVISAARDQQKLIGIGDNHSSSVFDIQPPTVETEGGRKSFSELVELGRREHWIVEPHQLCLLGDSVLGSGTFGTVLRGTFYGASVAIKMPKAEKKEHLPLLNELRTLRRLRHPNIVLFLGAHVVSLGEAVGRRSLG</sequence>